<gene>
    <name evidence="1" type="ORF">NJ959_06165</name>
</gene>
<dbReference type="Proteomes" id="UP001204953">
    <property type="component" value="Unassembled WGS sequence"/>
</dbReference>
<protein>
    <submittedName>
        <fullName evidence="1">Uncharacterized protein</fullName>
    </submittedName>
</protein>
<keyword evidence="2" id="KW-1185">Reference proteome</keyword>
<evidence type="ECO:0000313" key="1">
    <source>
        <dbReference type="EMBL" id="MCP2728061.1"/>
    </source>
</evidence>
<dbReference type="AlphaFoldDB" id="A0AAE3GQH2"/>
<dbReference type="RefSeq" id="WP_254010863.1">
    <property type="nucleotide sequence ID" value="NZ_JAMZMM010000037.1"/>
</dbReference>
<dbReference type="EMBL" id="JAMZMM010000037">
    <property type="protein sequence ID" value="MCP2728061.1"/>
    <property type="molecule type" value="Genomic_DNA"/>
</dbReference>
<name>A0AAE3GQH2_9CYAN</name>
<sequence length="48" mass="5593">MSTLSPYIALEDKQRDRLFAGLREKLERHCGKTIEISYISAFHIAQKQ</sequence>
<organism evidence="1 2">
    <name type="scientific">Limnofasciculus baicalensis BBK-W-15</name>
    <dbReference type="NCBI Taxonomy" id="2699891"/>
    <lineage>
        <taxon>Bacteria</taxon>
        <taxon>Bacillati</taxon>
        <taxon>Cyanobacteriota</taxon>
        <taxon>Cyanophyceae</taxon>
        <taxon>Coleofasciculales</taxon>
        <taxon>Coleofasciculaceae</taxon>
        <taxon>Limnofasciculus</taxon>
        <taxon>Limnofasciculus baicalensis</taxon>
    </lineage>
</organism>
<proteinExistence type="predicted"/>
<accession>A0AAE3GQH2</accession>
<comment type="caution">
    <text evidence="1">The sequence shown here is derived from an EMBL/GenBank/DDBJ whole genome shotgun (WGS) entry which is preliminary data.</text>
</comment>
<reference evidence="1" key="1">
    <citation type="submission" date="2022-06" db="EMBL/GenBank/DDBJ databases">
        <title>New cyanobacteria of genus Symplocastrum in benthos of Lake Baikal.</title>
        <authorList>
            <person name="Sorokovikova E."/>
            <person name="Tikhonova I."/>
            <person name="Krasnopeev A."/>
            <person name="Evseev P."/>
            <person name="Gladkikh A."/>
            <person name="Belykh O."/>
        </authorList>
    </citation>
    <scope>NUCLEOTIDE SEQUENCE</scope>
    <source>
        <strain evidence="1">BBK-W-15</strain>
    </source>
</reference>
<evidence type="ECO:0000313" key="2">
    <source>
        <dbReference type="Proteomes" id="UP001204953"/>
    </source>
</evidence>